<dbReference type="EMBL" id="LAZR01000840">
    <property type="protein sequence ID" value="KKN56503.1"/>
    <property type="molecule type" value="Genomic_DNA"/>
</dbReference>
<keyword evidence="2" id="KW-0805">Transcription regulation</keyword>
<name>A0A0F9US88_9ZZZZ</name>
<dbReference type="InterPro" id="IPR002712">
    <property type="entry name" value="CcdB"/>
</dbReference>
<dbReference type="SUPFAM" id="SSF50118">
    <property type="entry name" value="Cell growth inhibitor/plasmid maintenance toxic component"/>
    <property type="match status" value="1"/>
</dbReference>
<evidence type="ECO:0000256" key="2">
    <source>
        <dbReference type="ARBA" id="ARBA00023015"/>
    </source>
</evidence>
<reference evidence="4" key="1">
    <citation type="journal article" date="2015" name="Nature">
        <title>Complex archaea that bridge the gap between prokaryotes and eukaryotes.</title>
        <authorList>
            <person name="Spang A."/>
            <person name="Saw J.H."/>
            <person name="Jorgensen S.L."/>
            <person name="Zaremba-Niedzwiedzka K."/>
            <person name="Martijn J."/>
            <person name="Lind A.E."/>
            <person name="van Eijk R."/>
            <person name="Schleper C."/>
            <person name="Guy L."/>
            <person name="Ettema T.J."/>
        </authorList>
    </citation>
    <scope>NUCLEOTIDE SEQUENCE</scope>
</reference>
<evidence type="ECO:0000313" key="4">
    <source>
        <dbReference type="EMBL" id="KKN56503.1"/>
    </source>
</evidence>
<dbReference type="GO" id="GO:0008657">
    <property type="term" value="F:DNA topoisomerase type II (double strand cut, ATP-hydrolyzing) inhibitor activity"/>
    <property type="evidence" value="ECO:0007669"/>
    <property type="project" value="InterPro"/>
</dbReference>
<sequence>MGQFDVFRLDSGQLVVDMQTDLIGLNATRIVAPLRSADMHAVLAGLTPVIEFAGEDWVVRIQELGAIPQTELKMLEGSLRAQQDRLLCGLGILIHGV</sequence>
<dbReference type="Gene3D" id="2.30.30.110">
    <property type="match status" value="1"/>
</dbReference>
<dbReference type="GO" id="GO:0006276">
    <property type="term" value="P:plasmid maintenance"/>
    <property type="evidence" value="ECO:0007669"/>
    <property type="project" value="InterPro"/>
</dbReference>
<keyword evidence="1" id="KW-0678">Repressor</keyword>
<accession>A0A0F9US88</accession>
<gene>
    <name evidence="4" type="ORF">LCGC14_0571490</name>
</gene>
<dbReference type="Pfam" id="PF01845">
    <property type="entry name" value="CcdB"/>
    <property type="match status" value="1"/>
</dbReference>
<organism evidence="4">
    <name type="scientific">marine sediment metagenome</name>
    <dbReference type="NCBI Taxonomy" id="412755"/>
    <lineage>
        <taxon>unclassified sequences</taxon>
        <taxon>metagenomes</taxon>
        <taxon>ecological metagenomes</taxon>
    </lineage>
</organism>
<proteinExistence type="predicted"/>
<evidence type="ECO:0000256" key="3">
    <source>
        <dbReference type="ARBA" id="ARBA00023163"/>
    </source>
</evidence>
<evidence type="ECO:0000256" key="1">
    <source>
        <dbReference type="ARBA" id="ARBA00022491"/>
    </source>
</evidence>
<dbReference type="InterPro" id="IPR011067">
    <property type="entry name" value="Plasmid_toxin/cell-grow_inhib"/>
</dbReference>
<protein>
    <submittedName>
        <fullName evidence="4">Uncharacterized protein</fullName>
    </submittedName>
</protein>
<comment type="caution">
    <text evidence="4">The sequence shown here is derived from an EMBL/GenBank/DDBJ whole genome shotgun (WGS) entry which is preliminary data.</text>
</comment>
<dbReference type="AlphaFoldDB" id="A0A0F9US88"/>
<keyword evidence="3" id="KW-0804">Transcription</keyword>